<keyword evidence="1" id="KW-0472">Membrane</keyword>
<keyword evidence="1" id="KW-0812">Transmembrane</keyword>
<dbReference type="NCBIfam" id="TIGR02532">
    <property type="entry name" value="IV_pilin_GFxxxE"/>
    <property type="match status" value="1"/>
</dbReference>
<dbReference type="InterPro" id="IPR045584">
    <property type="entry name" value="Pilin-like"/>
</dbReference>
<evidence type="ECO:0000313" key="2">
    <source>
        <dbReference type="EMBL" id="PIR99735.1"/>
    </source>
</evidence>
<gene>
    <name evidence="2" type="ORF">COT86_02370</name>
</gene>
<dbReference type="Pfam" id="PF07963">
    <property type="entry name" value="N_methyl"/>
    <property type="match status" value="1"/>
</dbReference>
<feature type="transmembrane region" description="Helical" evidence="1">
    <location>
        <begin position="12"/>
        <end position="35"/>
    </location>
</feature>
<evidence type="ECO:0008006" key="4">
    <source>
        <dbReference type="Google" id="ProtNLM"/>
    </source>
</evidence>
<proteinExistence type="predicted"/>
<dbReference type="InterPro" id="IPR012902">
    <property type="entry name" value="N_methyl_site"/>
</dbReference>
<sequence length="143" mass="15877">MFIDFNDDDGFTLFEILIVMAVVLVISTAGVINLFRLQSVFILRSSADEIRSMVQYGRELAIANKDLASYSLSLSGSVVNLQKNGLEFSRYIIPQKVMINPASFYWSFMPITGGVETCSPCQLLLRSNGINEIINIQTNGIVD</sequence>
<accession>A0A2H0VKV7</accession>
<evidence type="ECO:0000256" key="1">
    <source>
        <dbReference type="SAM" id="Phobius"/>
    </source>
</evidence>
<keyword evidence="1" id="KW-1133">Transmembrane helix</keyword>
<dbReference type="Proteomes" id="UP000230730">
    <property type="component" value="Unassembled WGS sequence"/>
</dbReference>
<dbReference type="SUPFAM" id="SSF54523">
    <property type="entry name" value="Pili subunits"/>
    <property type="match status" value="1"/>
</dbReference>
<evidence type="ECO:0000313" key="3">
    <source>
        <dbReference type="Proteomes" id="UP000230730"/>
    </source>
</evidence>
<dbReference type="AlphaFoldDB" id="A0A2H0VKV7"/>
<organism evidence="2 3">
    <name type="scientific">Candidatus Collierbacteria bacterium CG10_big_fil_rev_8_21_14_0_10_43_36</name>
    <dbReference type="NCBI Taxonomy" id="1974534"/>
    <lineage>
        <taxon>Bacteria</taxon>
        <taxon>Candidatus Collieribacteriota</taxon>
    </lineage>
</organism>
<name>A0A2H0VKV7_9BACT</name>
<comment type="caution">
    <text evidence="2">The sequence shown here is derived from an EMBL/GenBank/DDBJ whole genome shotgun (WGS) entry which is preliminary data.</text>
</comment>
<protein>
    <recommendedName>
        <fullName evidence="4">General secretion pathway GspH domain-containing protein</fullName>
    </recommendedName>
</protein>
<reference evidence="3" key="1">
    <citation type="submission" date="2017-09" db="EMBL/GenBank/DDBJ databases">
        <title>Depth-based differentiation of microbial function through sediment-hosted aquifers and enrichment of novel symbionts in the deep terrestrial subsurface.</title>
        <authorList>
            <person name="Probst A.J."/>
            <person name="Ladd B."/>
            <person name="Jarett J.K."/>
            <person name="Geller-Mcgrath D.E."/>
            <person name="Sieber C.M.K."/>
            <person name="Emerson J.B."/>
            <person name="Anantharaman K."/>
            <person name="Thomas B.C."/>
            <person name="Malmstrom R."/>
            <person name="Stieglmeier M."/>
            <person name="Klingl A."/>
            <person name="Woyke T."/>
            <person name="Ryan C.M."/>
            <person name="Banfield J.F."/>
        </authorList>
    </citation>
    <scope>NUCLEOTIDE SEQUENCE [LARGE SCALE GENOMIC DNA]</scope>
</reference>
<dbReference type="EMBL" id="PFAE01000039">
    <property type="protein sequence ID" value="PIR99735.1"/>
    <property type="molecule type" value="Genomic_DNA"/>
</dbReference>